<dbReference type="Gramene" id="Bo6g067420.1">
    <property type="protein sequence ID" value="Bo6g067420.1"/>
    <property type="gene ID" value="Bo6g067420"/>
</dbReference>
<dbReference type="CDD" id="cd04480">
    <property type="entry name" value="RPA1_DBD_A_like"/>
    <property type="match status" value="1"/>
</dbReference>
<organism evidence="2 3">
    <name type="scientific">Brassica oleracea var. oleracea</name>
    <dbReference type="NCBI Taxonomy" id="109376"/>
    <lineage>
        <taxon>Eukaryota</taxon>
        <taxon>Viridiplantae</taxon>
        <taxon>Streptophyta</taxon>
        <taxon>Embryophyta</taxon>
        <taxon>Tracheophyta</taxon>
        <taxon>Spermatophyta</taxon>
        <taxon>Magnoliopsida</taxon>
        <taxon>eudicotyledons</taxon>
        <taxon>Gunneridae</taxon>
        <taxon>Pentapetalae</taxon>
        <taxon>rosids</taxon>
        <taxon>malvids</taxon>
        <taxon>Brassicales</taxon>
        <taxon>Brassicaceae</taxon>
        <taxon>Brassiceae</taxon>
        <taxon>Brassica</taxon>
    </lineage>
</organism>
<accession>A0A0D3CTM0</accession>
<feature type="compositionally biased region" description="Basic and acidic residues" evidence="1">
    <location>
        <begin position="520"/>
        <end position="538"/>
    </location>
</feature>
<dbReference type="HOGENOM" id="CLU_019382_7_1_1"/>
<proteinExistence type="predicted"/>
<dbReference type="GO" id="GO:0006289">
    <property type="term" value="P:nucleotide-excision repair"/>
    <property type="evidence" value="ECO:0007669"/>
    <property type="project" value="TreeGrafter"/>
</dbReference>
<dbReference type="PANTHER" id="PTHR23273">
    <property type="entry name" value="REPLICATION FACTOR A 1, RFA1"/>
    <property type="match status" value="1"/>
</dbReference>
<dbReference type="PANTHER" id="PTHR23273:SF117">
    <property type="entry name" value="REPLICATION FACTOR A C-TERMINAL DOMAIN-CONTAINING PROTEIN"/>
    <property type="match status" value="1"/>
</dbReference>
<feature type="region of interest" description="Disordered" evidence="1">
    <location>
        <begin position="500"/>
        <end position="538"/>
    </location>
</feature>
<name>A0A0D3CTM0_BRAOL</name>
<dbReference type="InterPro" id="IPR012340">
    <property type="entry name" value="NA-bd_OB-fold"/>
</dbReference>
<feature type="compositionally biased region" description="Polar residues" evidence="1">
    <location>
        <begin position="1"/>
        <end position="13"/>
    </location>
</feature>
<dbReference type="GO" id="GO:0051321">
    <property type="term" value="P:meiotic cell cycle"/>
    <property type="evidence" value="ECO:0007669"/>
    <property type="project" value="TreeGrafter"/>
</dbReference>
<dbReference type="GO" id="GO:0000724">
    <property type="term" value="P:double-strand break repair via homologous recombination"/>
    <property type="evidence" value="ECO:0007669"/>
    <property type="project" value="TreeGrafter"/>
</dbReference>
<keyword evidence="3" id="KW-1185">Reference proteome</keyword>
<evidence type="ECO:0000313" key="2">
    <source>
        <dbReference type="EnsemblPlants" id="Bo6g067420.1"/>
    </source>
</evidence>
<dbReference type="eggNOG" id="KOG0987">
    <property type="taxonomic scope" value="Eukaryota"/>
</dbReference>
<reference evidence="2" key="2">
    <citation type="submission" date="2015-03" db="UniProtKB">
        <authorList>
            <consortium name="EnsemblPlants"/>
        </authorList>
    </citation>
    <scope>IDENTIFICATION</scope>
</reference>
<dbReference type="EnsemblPlants" id="Bo6g067420.1">
    <property type="protein sequence ID" value="Bo6g067420.1"/>
    <property type="gene ID" value="Bo6g067420"/>
</dbReference>
<dbReference type="GO" id="GO:0005662">
    <property type="term" value="C:DNA replication factor A complex"/>
    <property type="evidence" value="ECO:0007669"/>
    <property type="project" value="TreeGrafter"/>
</dbReference>
<dbReference type="GO" id="GO:0043047">
    <property type="term" value="F:single-stranded telomeric DNA binding"/>
    <property type="evidence" value="ECO:0007669"/>
    <property type="project" value="TreeGrafter"/>
</dbReference>
<evidence type="ECO:0000313" key="3">
    <source>
        <dbReference type="Proteomes" id="UP000032141"/>
    </source>
</evidence>
<dbReference type="AlphaFoldDB" id="A0A0D3CTM0"/>
<feature type="region of interest" description="Disordered" evidence="1">
    <location>
        <begin position="1"/>
        <end position="89"/>
    </location>
</feature>
<protein>
    <submittedName>
        <fullName evidence="2">Uncharacterized protein</fullName>
    </submittedName>
</protein>
<dbReference type="GO" id="GO:0003684">
    <property type="term" value="F:damaged DNA binding"/>
    <property type="evidence" value="ECO:0007669"/>
    <property type="project" value="TreeGrafter"/>
</dbReference>
<dbReference type="Proteomes" id="UP000032141">
    <property type="component" value="Chromosome C6"/>
</dbReference>
<dbReference type="GO" id="GO:0007004">
    <property type="term" value="P:telomere maintenance via telomerase"/>
    <property type="evidence" value="ECO:0007669"/>
    <property type="project" value="TreeGrafter"/>
</dbReference>
<sequence length="538" mass="58629">MSFNGKYTLSGEPNSKKPKGVEADSFLGPIKPVGKPGVSSGLSIGDPHSKKAKGEASVSSSRLTKPSGKTGVSSGVSIGIPNSKKPNGPIIHTAKTGVSSGVRGKAAVSSGVRGKAIVSANFGEVMFFKDVKFRPHEGEVRFRLIHFWEARNVLMKMLIGLEMLLIDEEETVIQGFIPAGRLETYLPHMKAGGIYRFNNFFGFNNKTLYRVAEPSVTITFSSTSALSVLEDSSVCFPEDRFRFHGYEEFDATYDLKGDLYDYVGHIKLVNGQAASNFSEKFKASGRTASVILVTTLNPKRFGGALALSSMTPSRVFMDSDVQATRDYLTWLNSNLDAANRVDADVVTKTETVIIGELFSYMKQAAAKVAWFECIETIDNVVHGSRWYYIGCAKISVYDNNDQAFFVLLGNAGHELTRKKASELVESYFEANESVGDDHLVPVPQALINTIGKTRQFIVKVSNHNLTGKTKFLTLTKVLTPEAPELEGDLKENVIVPDAQETLQKGVAEDGPSTGFEESDGERAADIVEAEEPKRAKCG</sequence>
<dbReference type="Gene3D" id="2.40.50.140">
    <property type="entry name" value="Nucleic acid-binding proteins"/>
    <property type="match status" value="1"/>
</dbReference>
<evidence type="ECO:0000256" key="1">
    <source>
        <dbReference type="SAM" id="MobiDB-lite"/>
    </source>
</evidence>
<reference evidence="2 3" key="1">
    <citation type="journal article" date="2014" name="Genome Biol.">
        <title>Transcriptome and methylome profiling reveals relics of genome dominance in the mesopolyploid Brassica oleracea.</title>
        <authorList>
            <person name="Parkin I.A."/>
            <person name="Koh C."/>
            <person name="Tang H."/>
            <person name="Robinson S.J."/>
            <person name="Kagale S."/>
            <person name="Clarke W.E."/>
            <person name="Town C.D."/>
            <person name="Nixon J."/>
            <person name="Krishnakumar V."/>
            <person name="Bidwell S.L."/>
            <person name="Denoeud F."/>
            <person name="Belcram H."/>
            <person name="Links M.G."/>
            <person name="Just J."/>
            <person name="Clarke C."/>
            <person name="Bender T."/>
            <person name="Huebert T."/>
            <person name="Mason A.S."/>
            <person name="Pires J.C."/>
            <person name="Barker G."/>
            <person name="Moore J."/>
            <person name="Walley P.G."/>
            <person name="Manoli S."/>
            <person name="Batley J."/>
            <person name="Edwards D."/>
            <person name="Nelson M.N."/>
            <person name="Wang X."/>
            <person name="Paterson A.H."/>
            <person name="King G."/>
            <person name="Bancroft I."/>
            <person name="Chalhoub B."/>
            <person name="Sharpe A.G."/>
        </authorList>
    </citation>
    <scope>NUCLEOTIDE SEQUENCE</scope>
    <source>
        <strain evidence="2 3">cv. TO1000</strain>
    </source>
</reference>